<keyword evidence="4" id="KW-1185">Reference proteome</keyword>
<dbReference type="InterPro" id="IPR046520">
    <property type="entry name" value="DUF6697"/>
</dbReference>
<comment type="caution">
    <text evidence="3">The sequence shown here is derived from an EMBL/GenBank/DDBJ whole genome shotgun (WGS) entry which is preliminary data.</text>
</comment>
<feature type="compositionally biased region" description="Polar residues" evidence="1">
    <location>
        <begin position="333"/>
        <end position="342"/>
    </location>
</feature>
<gene>
    <name evidence="3" type="ORF">EDD18DRAFT_1135451</name>
</gene>
<dbReference type="Pfam" id="PF20411">
    <property type="entry name" value="DUF6697"/>
    <property type="match status" value="1"/>
</dbReference>
<dbReference type="EMBL" id="JAUEPU010000004">
    <property type="protein sequence ID" value="KAK0502862.1"/>
    <property type="molecule type" value="Genomic_DNA"/>
</dbReference>
<accession>A0AA39QH64</accession>
<feature type="region of interest" description="Disordered" evidence="1">
    <location>
        <begin position="321"/>
        <end position="404"/>
    </location>
</feature>
<feature type="domain" description="DUF6697" evidence="2">
    <location>
        <begin position="129"/>
        <end position="316"/>
    </location>
</feature>
<evidence type="ECO:0000313" key="3">
    <source>
        <dbReference type="EMBL" id="KAK0502862.1"/>
    </source>
</evidence>
<organism evidence="3 4">
    <name type="scientific">Armillaria luteobubalina</name>
    <dbReference type="NCBI Taxonomy" id="153913"/>
    <lineage>
        <taxon>Eukaryota</taxon>
        <taxon>Fungi</taxon>
        <taxon>Dikarya</taxon>
        <taxon>Basidiomycota</taxon>
        <taxon>Agaricomycotina</taxon>
        <taxon>Agaricomycetes</taxon>
        <taxon>Agaricomycetidae</taxon>
        <taxon>Agaricales</taxon>
        <taxon>Marasmiineae</taxon>
        <taxon>Physalacriaceae</taxon>
        <taxon>Armillaria</taxon>
    </lineage>
</organism>
<reference evidence="3" key="1">
    <citation type="submission" date="2023-06" db="EMBL/GenBank/DDBJ databases">
        <authorList>
            <consortium name="Lawrence Berkeley National Laboratory"/>
            <person name="Ahrendt S."/>
            <person name="Sahu N."/>
            <person name="Indic B."/>
            <person name="Wong-Bajracharya J."/>
            <person name="Merenyi Z."/>
            <person name="Ke H.-M."/>
            <person name="Monk M."/>
            <person name="Kocsube S."/>
            <person name="Drula E."/>
            <person name="Lipzen A."/>
            <person name="Balint B."/>
            <person name="Henrissat B."/>
            <person name="Andreopoulos B."/>
            <person name="Martin F.M."/>
            <person name="Harder C.B."/>
            <person name="Rigling D."/>
            <person name="Ford K.L."/>
            <person name="Foster G.D."/>
            <person name="Pangilinan J."/>
            <person name="Papanicolaou A."/>
            <person name="Barry K."/>
            <person name="LaButti K."/>
            <person name="Viragh M."/>
            <person name="Koriabine M."/>
            <person name="Yan M."/>
            <person name="Riley R."/>
            <person name="Champramary S."/>
            <person name="Plett K.L."/>
            <person name="Tsai I.J."/>
            <person name="Slot J."/>
            <person name="Sipos G."/>
            <person name="Plett J."/>
            <person name="Nagy L.G."/>
            <person name="Grigoriev I.V."/>
        </authorList>
    </citation>
    <scope>NUCLEOTIDE SEQUENCE</scope>
    <source>
        <strain evidence="3">HWK02</strain>
    </source>
</reference>
<evidence type="ECO:0000259" key="2">
    <source>
        <dbReference type="Pfam" id="PF20411"/>
    </source>
</evidence>
<dbReference type="Proteomes" id="UP001175228">
    <property type="component" value="Unassembled WGS sequence"/>
</dbReference>
<sequence>MADSSSAEVSIKLEDGLEETGFQLESANEPGDTTGAVKFEDERNDPLGVGLRPPKRRRFLVPSVVVPTLALAHAKQEDYKKLKKLENPKVKKKKGVVQLSQDSIRARLNPIGLDIFSIPLPWTTANVGVPREFISKYYGGNPQSTFPRIGQKFIDLHGDIDYMYLNLDYNPHAPQVPGAPGLFYGWEGDGTELFRLIVCVGRSEWTYMGEYKTGPCAPITVEEWNSQDRAVKMTWAQGTVESGWGVSTRATIRLRERLGREATEREIDVAIDAGEKFQDVTVEEVLAEYSFGRETLHISTLKCVDYNAGFQQFLVDNYPSFVPRPRAKKGSKNTDTGSATPSRAKKNSSTKNNRVAETGEKRKRGNHRRAQDDEEDDQAEEDEIEELIYRPRGTRTRPQGSHVN</sequence>
<evidence type="ECO:0000313" key="4">
    <source>
        <dbReference type="Proteomes" id="UP001175228"/>
    </source>
</evidence>
<dbReference type="AlphaFoldDB" id="A0AA39QH64"/>
<name>A0AA39QH64_9AGAR</name>
<feature type="compositionally biased region" description="Acidic residues" evidence="1">
    <location>
        <begin position="372"/>
        <end position="386"/>
    </location>
</feature>
<feature type="region of interest" description="Disordered" evidence="1">
    <location>
        <begin position="19"/>
        <end position="52"/>
    </location>
</feature>
<protein>
    <recommendedName>
        <fullName evidence="2">DUF6697 domain-containing protein</fullName>
    </recommendedName>
</protein>
<proteinExistence type="predicted"/>
<evidence type="ECO:0000256" key="1">
    <source>
        <dbReference type="SAM" id="MobiDB-lite"/>
    </source>
</evidence>